<dbReference type="InterPro" id="IPR052338">
    <property type="entry name" value="Transposase_5"/>
</dbReference>
<dbReference type="GO" id="GO:0006313">
    <property type="term" value="P:DNA transposition"/>
    <property type="evidence" value="ECO:0007669"/>
    <property type="project" value="InterPro"/>
</dbReference>
<dbReference type="PANTHER" id="PTHR23022:SF135">
    <property type="entry name" value="SI:DKEY-77F5.3"/>
    <property type="match status" value="1"/>
</dbReference>
<dbReference type="GO" id="GO:0003677">
    <property type="term" value="F:DNA binding"/>
    <property type="evidence" value="ECO:0007669"/>
    <property type="project" value="InterPro"/>
</dbReference>
<dbReference type="EMBL" id="BMAU01021349">
    <property type="protein sequence ID" value="GFY18796.1"/>
    <property type="molecule type" value="Genomic_DNA"/>
</dbReference>
<dbReference type="Pfam" id="PF13358">
    <property type="entry name" value="DDE_3"/>
    <property type="match status" value="1"/>
</dbReference>
<name>A0A8X6SV43_TRICX</name>
<reference evidence="3" key="1">
    <citation type="submission" date="2020-08" db="EMBL/GenBank/DDBJ databases">
        <title>Multicomponent nature underlies the extraordinary mechanical properties of spider dragline silk.</title>
        <authorList>
            <person name="Kono N."/>
            <person name="Nakamura H."/>
            <person name="Mori M."/>
            <person name="Yoshida Y."/>
            <person name="Ohtoshi R."/>
            <person name="Malay A.D."/>
            <person name="Moran D.A.P."/>
            <person name="Tomita M."/>
            <person name="Numata K."/>
            <person name="Arakawa K."/>
        </authorList>
    </citation>
    <scope>NUCLEOTIDE SEQUENCE</scope>
</reference>
<dbReference type="InterPro" id="IPR036397">
    <property type="entry name" value="RNaseH_sf"/>
</dbReference>
<evidence type="ECO:0000313" key="4">
    <source>
        <dbReference type="Proteomes" id="UP000887159"/>
    </source>
</evidence>
<accession>A0A8X6SV43</accession>
<dbReference type="PANTHER" id="PTHR23022">
    <property type="entry name" value="TRANSPOSABLE ELEMENT-RELATED"/>
    <property type="match status" value="1"/>
</dbReference>
<evidence type="ECO:0000259" key="1">
    <source>
        <dbReference type="Pfam" id="PF01498"/>
    </source>
</evidence>
<sequence length="210" mass="24165">MAVMDRSVSSRIIAQHIESVTHNSMSARTIRRRLQQSGLSARRPLLGLPLTQIHRSLHRQWCEERRMWVAEWNEVVFTDESRICLQHHVGRIRVWKHRGERMLNSCVMHRHTGPAPGIMVWGGIGYHSRTPLVRIAGALNSQSYISDVLEPVVLPYVQGLATAIFQQDNAPHVARIVQRFFVNHQIELLPWPARSPDLSPIENMWPMVAQ</sequence>
<keyword evidence="4" id="KW-1185">Reference proteome</keyword>
<dbReference type="GO" id="GO:0015074">
    <property type="term" value="P:DNA integration"/>
    <property type="evidence" value="ECO:0007669"/>
    <property type="project" value="InterPro"/>
</dbReference>
<protein>
    <submittedName>
        <fullName evidence="3">Transposable element Tcb2 transposase</fullName>
    </submittedName>
</protein>
<proteinExistence type="predicted"/>
<feature type="domain" description="Tc1-like transposase DDE" evidence="2">
    <location>
        <begin position="75"/>
        <end position="206"/>
    </location>
</feature>
<gene>
    <name evidence="3" type="ORF">TNCV_2400141</name>
</gene>
<organism evidence="3 4">
    <name type="scientific">Trichonephila clavipes</name>
    <name type="common">Golden silk orbweaver</name>
    <name type="synonym">Nephila clavipes</name>
    <dbReference type="NCBI Taxonomy" id="2585209"/>
    <lineage>
        <taxon>Eukaryota</taxon>
        <taxon>Metazoa</taxon>
        <taxon>Ecdysozoa</taxon>
        <taxon>Arthropoda</taxon>
        <taxon>Chelicerata</taxon>
        <taxon>Arachnida</taxon>
        <taxon>Araneae</taxon>
        <taxon>Araneomorphae</taxon>
        <taxon>Entelegynae</taxon>
        <taxon>Araneoidea</taxon>
        <taxon>Nephilidae</taxon>
        <taxon>Trichonephila</taxon>
    </lineage>
</organism>
<comment type="caution">
    <text evidence="3">The sequence shown here is derived from an EMBL/GenBank/DDBJ whole genome shotgun (WGS) entry which is preliminary data.</text>
</comment>
<dbReference type="Gene3D" id="3.30.420.10">
    <property type="entry name" value="Ribonuclease H-like superfamily/Ribonuclease H"/>
    <property type="match status" value="1"/>
</dbReference>
<dbReference type="InterPro" id="IPR038717">
    <property type="entry name" value="Tc1-like_DDE_dom"/>
</dbReference>
<dbReference type="AlphaFoldDB" id="A0A8X6SV43"/>
<evidence type="ECO:0000313" key="3">
    <source>
        <dbReference type="EMBL" id="GFY18796.1"/>
    </source>
</evidence>
<dbReference type="Pfam" id="PF01498">
    <property type="entry name" value="HTH_Tnp_Tc3_2"/>
    <property type="match status" value="1"/>
</dbReference>
<evidence type="ECO:0000259" key="2">
    <source>
        <dbReference type="Pfam" id="PF13358"/>
    </source>
</evidence>
<dbReference type="Proteomes" id="UP000887159">
    <property type="component" value="Unassembled WGS sequence"/>
</dbReference>
<feature type="domain" description="Transposase Tc1-like" evidence="1">
    <location>
        <begin position="5"/>
        <end position="65"/>
    </location>
</feature>
<dbReference type="InterPro" id="IPR002492">
    <property type="entry name" value="Transposase_Tc1-like"/>
</dbReference>